<dbReference type="SUPFAM" id="SSF141673">
    <property type="entry name" value="MOSC N-terminal domain-like"/>
    <property type="match status" value="1"/>
</dbReference>
<evidence type="ECO:0000313" key="3">
    <source>
        <dbReference type="Proteomes" id="UP000190037"/>
    </source>
</evidence>
<dbReference type="EMBL" id="MWQN01000001">
    <property type="protein sequence ID" value="OPC83747.1"/>
    <property type="molecule type" value="Genomic_DNA"/>
</dbReference>
<dbReference type="OrthoDB" id="9793178at2"/>
<dbReference type="PANTHER" id="PTHR14237:SF19">
    <property type="entry name" value="MITOCHONDRIAL AMIDOXIME REDUCING COMPONENT 1"/>
    <property type="match status" value="1"/>
</dbReference>
<organism evidence="2 3">
    <name type="scientific">Embleya scabrispora</name>
    <dbReference type="NCBI Taxonomy" id="159449"/>
    <lineage>
        <taxon>Bacteria</taxon>
        <taxon>Bacillati</taxon>
        <taxon>Actinomycetota</taxon>
        <taxon>Actinomycetes</taxon>
        <taxon>Kitasatosporales</taxon>
        <taxon>Streptomycetaceae</taxon>
        <taxon>Embleya</taxon>
    </lineage>
</organism>
<sequence length="272" mass="30525">MHHRHLASLHLYPIKSTRGIDLSEAVVEPWGLAGDRRWMLVDTAGRFLSQRRQPLLATVTVRQEHGGRLVVRAPSMDELRVEPTAEVRLVPVTVWNDEIEAAVGPDDAHTWFGKLLGIDVRLVYLDDPTRRIPDQKFADSSDRVSFADGFPLLLTTTGSLEALNGLIESPLPMNRFRPNVVIDEPEAWAEDHWRRIRIGDVVFRVVKPCSRCVITTTDQRTGERGPEPLRALGKHRRFGTKLVFGQNLVPELSAHATGILRVGDAFEVLETG</sequence>
<dbReference type="STRING" id="159449.B4N89_24905"/>
<dbReference type="InterPro" id="IPR005302">
    <property type="entry name" value="MoCF_Sase_C"/>
</dbReference>
<dbReference type="RefSeq" id="WP_078978043.1">
    <property type="nucleotide sequence ID" value="NZ_MWQN01000001.1"/>
</dbReference>
<protein>
    <submittedName>
        <fullName evidence="2">MOSC domain-containing protein</fullName>
    </submittedName>
</protein>
<dbReference type="AlphaFoldDB" id="A0A1T3P3S7"/>
<dbReference type="SUPFAM" id="SSF50800">
    <property type="entry name" value="PK beta-barrel domain-like"/>
    <property type="match status" value="1"/>
</dbReference>
<dbReference type="PANTHER" id="PTHR14237">
    <property type="entry name" value="MOLYBDOPTERIN COFACTOR SULFURASE MOSC"/>
    <property type="match status" value="1"/>
</dbReference>
<feature type="domain" description="MOSC" evidence="1">
    <location>
        <begin position="126"/>
        <end position="269"/>
    </location>
</feature>
<dbReference type="GO" id="GO:0030170">
    <property type="term" value="F:pyridoxal phosphate binding"/>
    <property type="evidence" value="ECO:0007669"/>
    <property type="project" value="InterPro"/>
</dbReference>
<dbReference type="Pfam" id="PF03476">
    <property type="entry name" value="MOSC_N"/>
    <property type="match status" value="1"/>
</dbReference>
<evidence type="ECO:0000313" key="2">
    <source>
        <dbReference type="EMBL" id="OPC83747.1"/>
    </source>
</evidence>
<dbReference type="InterPro" id="IPR005303">
    <property type="entry name" value="MOCOS_middle"/>
</dbReference>
<keyword evidence="3" id="KW-1185">Reference proteome</keyword>
<comment type="caution">
    <text evidence="2">The sequence shown here is derived from an EMBL/GenBank/DDBJ whole genome shotgun (WGS) entry which is preliminary data.</text>
</comment>
<dbReference type="InterPro" id="IPR011037">
    <property type="entry name" value="Pyrv_Knase-like_insert_dom_sf"/>
</dbReference>
<dbReference type="Pfam" id="PF03473">
    <property type="entry name" value="MOSC"/>
    <property type="match status" value="1"/>
</dbReference>
<dbReference type="Proteomes" id="UP000190037">
    <property type="component" value="Unassembled WGS sequence"/>
</dbReference>
<proteinExistence type="predicted"/>
<name>A0A1T3P3S7_9ACTN</name>
<dbReference type="PROSITE" id="PS51340">
    <property type="entry name" value="MOSC"/>
    <property type="match status" value="1"/>
</dbReference>
<reference evidence="2 3" key="1">
    <citation type="submission" date="2017-03" db="EMBL/GenBank/DDBJ databases">
        <title>Draft genome sequence of Streptomyces scabrisporus NF3, endophyte isolated from Amphipterygium adstringens.</title>
        <authorList>
            <person name="Vazquez M."/>
            <person name="Ceapa C.D."/>
            <person name="Rodriguez Luna D."/>
            <person name="Sanchez Esquivel S."/>
        </authorList>
    </citation>
    <scope>NUCLEOTIDE SEQUENCE [LARGE SCALE GENOMIC DNA]</scope>
    <source>
        <strain evidence="2 3">NF3</strain>
    </source>
</reference>
<gene>
    <name evidence="2" type="ORF">B4N89_24905</name>
</gene>
<evidence type="ECO:0000259" key="1">
    <source>
        <dbReference type="PROSITE" id="PS51340"/>
    </source>
</evidence>
<dbReference type="GO" id="GO:0030151">
    <property type="term" value="F:molybdenum ion binding"/>
    <property type="evidence" value="ECO:0007669"/>
    <property type="project" value="InterPro"/>
</dbReference>
<accession>A0A1T3P3S7</accession>
<dbReference type="GO" id="GO:0003824">
    <property type="term" value="F:catalytic activity"/>
    <property type="evidence" value="ECO:0007669"/>
    <property type="project" value="InterPro"/>
</dbReference>